<dbReference type="STRING" id="244447.ENSCSEP00000025444"/>
<dbReference type="PANTHER" id="PTHR13372">
    <property type="entry name" value="GEMININ"/>
    <property type="match status" value="1"/>
</dbReference>
<feature type="coiled-coil region" evidence="5">
    <location>
        <begin position="49"/>
        <end position="76"/>
    </location>
</feature>
<dbReference type="GO" id="GO:0045786">
    <property type="term" value="P:negative regulation of cell cycle"/>
    <property type="evidence" value="ECO:0007669"/>
    <property type="project" value="TreeGrafter"/>
</dbReference>
<evidence type="ECO:0000256" key="1">
    <source>
        <dbReference type="ARBA" id="ARBA00004123"/>
    </source>
</evidence>
<proteinExistence type="predicted"/>
<dbReference type="KEGG" id="csem:103378405"/>
<comment type="subcellular location">
    <subcellularLocation>
        <location evidence="1">Nucleus</location>
    </subcellularLocation>
</comment>
<keyword evidence="7" id="KW-1185">Reference proteome</keyword>
<dbReference type="InParanoid" id="A0A3P8WFF0"/>
<dbReference type="OMA" id="TRGWRGW"/>
<dbReference type="Ensembl" id="ENSCSET00000025781.1">
    <property type="protein sequence ID" value="ENSCSEP00000025444.1"/>
    <property type="gene ID" value="ENSCSEG00000016244.1"/>
</dbReference>
<reference evidence="6" key="3">
    <citation type="submission" date="2025-09" db="UniProtKB">
        <authorList>
            <consortium name="Ensembl"/>
        </authorList>
    </citation>
    <scope>IDENTIFICATION</scope>
</reference>
<dbReference type="CDD" id="cd22588">
    <property type="entry name" value="GemC1_CC"/>
    <property type="match status" value="1"/>
</dbReference>
<dbReference type="GeneTree" id="ENSGT00940000153270"/>
<dbReference type="GeneID" id="103378405"/>
<organism evidence="6 7">
    <name type="scientific">Cynoglossus semilaevis</name>
    <name type="common">Tongue sole</name>
    <dbReference type="NCBI Taxonomy" id="244447"/>
    <lineage>
        <taxon>Eukaryota</taxon>
        <taxon>Metazoa</taxon>
        <taxon>Chordata</taxon>
        <taxon>Craniata</taxon>
        <taxon>Vertebrata</taxon>
        <taxon>Euteleostomi</taxon>
        <taxon>Actinopterygii</taxon>
        <taxon>Neopterygii</taxon>
        <taxon>Teleostei</taxon>
        <taxon>Neoteleostei</taxon>
        <taxon>Acanthomorphata</taxon>
        <taxon>Carangaria</taxon>
        <taxon>Pleuronectiformes</taxon>
        <taxon>Pleuronectoidei</taxon>
        <taxon>Cynoglossidae</taxon>
        <taxon>Cynoglossinae</taxon>
        <taxon>Cynoglossus</taxon>
    </lineage>
</organism>
<evidence type="ECO:0000313" key="7">
    <source>
        <dbReference type="Proteomes" id="UP000265120"/>
    </source>
</evidence>
<reference evidence="6 7" key="1">
    <citation type="journal article" date="2014" name="Nat. Genet.">
        <title>Whole-genome sequence of a flatfish provides insights into ZW sex chromosome evolution and adaptation to a benthic lifestyle.</title>
        <authorList>
            <person name="Chen S."/>
            <person name="Zhang G."/>
            <person name="Shao C."/>
            <person name="Huang Q."/>
            <person name="Liu G."/>
            <person name="Zhang P."/>
            <person name="Song W."/>
            <person name="An N."/>
            <person name="Chalopin D."/>
            <person name="Volff J.N."/>
            <person name="Hong Y."/>
            <person name="Li Q."/>
            <person name="Sha Z."/>
            <person name="Zhou H."/>
            <person name="Xie M."/>
            <person name="Yu Q."/>
            <person name="Liu Y."/>
            <person name="Xiang H."/>
            <person name="Wang N."/>
            <person name="Wu K."/>
            <person name="Yang C."/>
            <person name="Zhou Q."/>
            <person name="Liao X."/>
            <person name="Yang L."/>
            <person name="Hu Q."/>
            <person name="Zhang J."/>
            <person name="Meng L."/>
            <person name="Jin L."/>
            <person name="Tian Y."/>
            <person name="Lian J."/>
            <person name="Yang J."/>
            <person name="Miao G."/>
            <person name="Liu S."/>
            <person name="Liang Z."/>
            <person name="Yan F."/>
            <person name="Li Y."/>
            <person name="Sun B."/>
            <person name="Zhang H."/>
            <person name="Zhang J."/>
            <person name="Zhu Y."/>
            <person name="Du M."/>
            <person name="Zhao Y."/>
            <person name="Schartl M."/>
            <person name="Tang Q."/>
            <person name="Wang J."/>
        </authorList>
    </citation>
    <scope>NUCLEOTIDE SEQUENCE</scope>
</reference>
<protein>
    <submittedName>
        <fullName evidence="6">Geminin coiled-coil domain containing</fullName>
    </submittedName>
</protein>
<dbReference type="Gene3D" id="1.20.5.1180">
    <property type="entry name" value="Geminin coiled-coil domain"/>
    <property type="match status" value="1"/>
</dbReference>
<dbReference type="CTD" id="647309"/>
<dbReference type="OrthoDB" id="8923917at2759"/>
<dbReference type="RefSeq" id="XP_016887393.1">
    <property type="nucleotide sequence ID" value="XM_017031904.2"/>
</dbReference>
<evidence type="ECO:0000256" key="5">
    <source>
        <dbReference type="SAM" id="Coils"/>
    </source>
</evidence>
<dbReference type="GO" id="GO:0005634">
    <property type="term" value="C:nucleus"/>
    <property type="evidence" value="ECO:0007669"/>
    <property type="project" value="UniProtKB-SubCell"/>
</dbReference>
<dbReference type="PANTHER" id="PTHR13372:SF2">
    <property type="entry name" value="GEMININ COILED-COIL DOMAIN-CONTAINING PROTEIN 1"/>
    <property type="match status" value="1"/>
</dbReference>
<dbReference type="FunCoup" id="A0A3P8WFF0">
    <property type="interactions" value="840"/>
</dbReference>
<dbReference type="AlphaFoldDB" id="A0A3P8WFF0"/>
<evidence type="ECO:0000256" key="4">
    <source>
        <dbReference type="ARBA" id="ARBA00023306"/>
    </source>
</evidence>
<keyword evidence="3" id="KW-0539">Nucleus</keyword>
<reference evidence="6" key="2">
    <citation type="submission" date="2025-08" db="UniProtKB">
        <authorList>
            <consortium name="Ensembl"/>
        </authorList>
    </citation>
    <scope>IDENTIFICATION</scope>
</reference>
<sequence>MWASDPSVLSDLGERTVLPTTWEAQCLLNGPPPAGHTWTEQFSPHVQRNRQLHDTLLQREEELARLQEENTKLREFLGSSYVRDLEEKAKKLSIQSRMKMKMKRHLTHDDERTPQTSAHCLMVSKPVSKRVCRNLTAQFCSDSAEVSRSSESNLDLWVLRTLGLKDRDTIDSLDECTSPAGSSLRSLVYDSAVSSFSCPSTDQSFSQSSATSTPSSHCQSSTLQTDYHYSPASCHDLGSALTYSSGQNFSFTAMTPTDLYEAPEAVIRSFNPLPAPQPPANTPAVCPITAFSEGNIQEDQPSHCSVDWSPLEYNQTAFSPPAGRRLTFSPVSSSSPIPKKQWRPAQVCCPLSPSVGLQPTATPQSPRSQTDLAFRMSLSPSNSVKTHSFPQGQAFVSKDKEGRWNFTWLPKQNL</sequence>
<accession>A0A3P8WFF0</accession>
<evidence type="ECO:0000256" key="3">
    <source>
        <dbReference type="ARBA" id="ARBA00023242"/>
    </source>
</evidence>
<name>A0A3P8WFF0_CYNSE</name>
<dbReference type="InterPro" id="IPR059237">
    <property type="entry name" value="GemC1_CC"/>
</dbReference>
<keyword evidence="2 5" id="KW-0175">Coiled coil</keyword>
<dbReference type="GO" id="GO:0008156">
    <property type="term" value="P:negative regulation of DNA replication"/>
    <property type="evidence" value="ECO:0007669"/>
    <property type="project" value="TreeGrafter"/>
</dbReference>
<keyword evidence="4" id="KW-0131">Cell cycle</keyword>
<dbReference type="Proteomes" id="UP000265120">
    <property type="component" value="Chromosome 4"/>
</dbReference>
<evidence type="ECO:0000256" key="2">
    <source>
        <dbReference type="ARBA" id="ARBA00023054"/>
    </source>
</evidence>
<evidence type="ECO:0000313" key="6">
    <source>
        <dbReference type="Ensembl" id="ENSCSEP00000025444.1"/>
    </source>
</evidence>